<dbReference type="Proteomes" id="UP000741863">
    <property type="component" value="Unassembled WGS sequence"/>
</dbReference>
<feature type="transmembrane region" description="Helical" evidence="7">
    <location>
        <begin position="133"/>
        <end position="153"/>
    </location>
</feature>
<feature type="transmembrane region" description="Helical" evidence="7">
    <location>
        <begin position="38"/>
        <end position="59"/>
    </location>
</feature>
<evidence type="ECO:0000313" key="10">
    <source>
        <dbReference type="Proteomes" id="UP000741863"/>
    </source>
</evidence>
<comment type="caution">
    <text evidence="9">The sequence shown here is derived from an EMBL/GenBank/DDBJ whole genome shotgun (WGS) entry which is preliminary data.</text>
</comment>
<name>A0ABS2P907_9BACL</name>
<dbReference type="SUPFAM" id="SSF103473">
    <property type="entry name" value="MFS general substrate transporter"/>
    <property type="match status" value="1"/>
</dbReference>
<keyword evidence="5 7" id="KW-1133">Transmembrane helix</keyword>
<gene>
    <name evidence="9" type="ORF">JOD17_000990</name>
</gene>
<evidence type="ECO:0000313" key="9">
    <source>
        <dbReference type="EMBL" id="MBM7631898.1"/>
    </source>
</evidence>
<dbReference type="PROSITE" id="PS50850">
    <property type="entry name" value="MFS"/>
    <property type="match status" value="1"/>
</dbReference>
<feature type="transmembrane region" description="Helical" evidence="7">
    <location>
        <begin position="71"/>
        <end position="89"/>
    </location>
</feature>
<dbReference type="Gene3D" id="1.20.1250.20">
    <property type="entry name" value="MFS general substrate transporter like domains"/>
    <property type="match status" value="2"/>
</dbReference>
<feature type="transmembrane region" description="Helical" evidence="7">
    <location>
        <begin position="331"/>
        <end position="352"/>
    </location>
</feature>
<proteinExistence type="predicted"/>
<dbReference type="Pfam" id="PF07690">
    <property type="entry name" value="MFS_1"/>
    <property type="match status" value="1"/>
</dbReference>
<dbReference type="PANTHER" id="PTHR23517:SF10">
    <property type="entry name" value="MAJOR FACILITATOR SUPERFAMILY (MFS) PROFILE DOMAIN-CONTAINING PROTEIN"/>
    <property type="match status" value="1"/>
</dbReference>
<keyword evidence="6 7" id="KW-0472">Membrane</keyword>
<dbReference type="InterPro" id="IPR001958">
    <property type="entry name" value="Tet-R_TetA/multi-R_MdtG-like"/>
</dbReference>
<sequence>MPKIIWLLIIGMSTNVIASSFLWPLNTIYIHEQLGEPLSAAGVVLMMYAGAGVIGNIVGGRLFDVIGGYKTLVIGMTFALGFAILLAFNHEYYQYMAFLTGIGLGHGMIVPVFYSLAGSLWPEGGRRPFNAMYVAQNVGVSAGTALAGIVAAFHIEMIFVANSITYLLLFLFAVIAYRGIQERSTSSAQVQKSKNFKQQNMSALAILSVGFLICWVAYVQWLSNISVHMQSLNIDLYYYSLLWTLNGLLIVIMQPVMAIVVRKWVTTLKAQLITGAIIFAGAFLVLTQAEVFTVFLLAMIILTFGELFVWPAVPTIANKMAPKGSEGFYQGIVNSVATGGRMIGPLLGGMIVDHYDMHTMFFVILSLFIIAIISFAMYDRPLRKSNKKLPLQS</sequence>
<protein>
    <submittedName>
        <fullName evidence="9">MFS family permease</fullName>
    </submittedName>
</protein>
<dbReference type="EMBL" id="JAFBEC010000002">
    <property type="protein sequence ID" value="MBM7631898.1"/>
    <property type="molecule type" value="Genomic_DNA"/>
</dbReference>
<dbReference type="RefSeq" id="WP_204695925.1">
    <property type="nucleotide sequence ID" value="NZ_JAFBEC010000002.1"/>
</dbReference>
<feature type="transmembrane region" description="Helical" evidence="7">
    <location>
        <begin position="292"/>
        <end position="310"/>
    </location>
</feature>
<evidence type="ECO:0000256" key="3">
    <source>
        <dbReference type="ARBA" id="ARBA00022475"/>
    </source>
</evidence>
<keyword evidence="10" id="KW-1185">Reference proteome</keyword>
<feature type="transmembrane region" description="Helical" evidence="7">
    <location>
        <begin position="159"/>
        <end position="180"/>
    </location>
</feature>
<keyword evidence="4 7" id="KW-0812">Transmembrane</keyword>
<evidence type="ECO:0000256" key="2">
    <source>
        <dbReference type="ARBA" id="ARBA00022448"/>
    </source>
</evidence>
<dbReference type="PANTHER" id="PTHR23517">
    <property type="entry name" value="RESISTANCE PROTEIN MDTM, PUTATIVE-RELATED-RELATED"/>
    <property type="match status" value="1"/>
</dbReference>
<accession>A0ABS2P907</accession>
<dbReference type="CDD" id="cd17329">
    <property type="entry name" value="MFS_MdtH_MDR_like"/>
    <property type="match status" value="1"/>
</dbReference>
<evidence type="ECO:0000256" key="5">
    <source>
        <dbReference type="ARBA" id="ARBA00022989"/>
    </source>
</evidence>
<organism evidence="9 10">
    <name type="scientific">Geomicrobium sediminis</name>
    <dbReference type="NCBI Taxonomy" id="1347788"/>
    <lineage>
        <taxon>Bacteria</taxon>
        <taxon>Bacillati</taxon>
        <taxon>Bacillota</taxon>
        <taxon>Bacilli</taxon>
        <taxon>Bacillales</taxon>
        <taxon>Geomicrobium</taxon>
    </lineage>
</organism>
<feature type="transmembrane region" description="Helical" evidence="7">
    <location>
        <begin position="241"/>
        <end position="261"/>
    </location>
</feature>
<dbReference type="InterPro" id="IPR011701">
    <property type="entry name" value="MFS"/>
</dbReference>
<evidence type="ECO:0000256" key="4">
    <source>
        <dbReference type="ARBA" id="ARBA00022692"/>
    </source>
</evidence>
<dbReference type="PRINTS" id="PR01035">
    <property type="entry name" value="TCRTETA"/>
</dbReference>
<evidence type="ECO:0000259" key="8">
    <source>
        <dbReference type="PROSITE" id="PS50850"/>
    </source>
</evidence>
<feature type="transmembrane region" description="Helical" evidence="7">
    <location>
        <begin position="201"/>
        <end position="221"/>
    </location>
</feature>
<feature type="domain" description="Major facilitator superfamily (MFS) profile" evidence="8">
    <location>
        <begin position="1"/>
        <end position="383"/>
    </location>
</feature>
<evidence type="ECO:0000256" key="7">
    <source>
        <dbReference type="SAM" id="Phobius"/>
    </source>
</evidence>
<feature type="transmembrane region" description="Helical" evidence="7">
    <location>
        <begin position="268"/>
        <end position="286"/>
    </location>
</feature>
<feature type="transmembrane region" description="Helical" evidence="7">
    <location>
        <begin position="358"/>
        <end position="378"/>
    </location>
</feature>
<keyword evidence="2" id="KW-0813">Transport</keyword>
<keyword evidence="3" id="KW-1003">Cell membrane</keyword>
<comment type="subcellular location">
    <subcellularLocation>
        <location evidence="1">Cell membrane</location>
        <topology evidence="1">Multi-pass membrane protein</topology>
    </subcellularLocation>
</comment>
<evidence type="ECO:0000256" key="6">
    <source>
        <dbReference type="ARBA" id="ARBA00023136"/>
    </source>
</evidence>
<reference evidence="9 10" key="1">
    <citation type="submission" date="2021-01" db="EMBL/GenBank/DDBJ databases">
        <title>Genomic Encyclopedia of Type Strains, Phase IV (KMG-IV): sequencing the most valuable type-strain genomes for metagenomic binning, comparative biology and taxonomic classification.</title>
        <authorList>
            <person name="Goeker M."/>
        </authorList>
    </citation>
    <scope>NUCLEOTIDE SEQUENCE [LARGE SCALE GENOMIC DNA]</scope>
    <source>
        <strain evidence="9 10">DSM 25540</strain>
    </source>
</reference>
<dbReference type="InterPro" id="IPR050171">
    <property type="entry name" value="MFS_Transporters"/>
</dbReference>
<evidence type="ECO:0000256" key="1">
    <source>
        <dbReference type="ARBA" id="ARBA00004651"/>
    </source>
</evidence>
<feature type="transmembrane region" description="Helical" evidence="7">
    <location>
        <begin position="95"/>
        <end position="121"/>
    </location>
</feature>
<dbReference type="InterPro" id="IPR036259">
    <property type="entry name" value="MFS_trans_sf"/>
</dbReference>
<dbReference type="InterPro" id="IPR020846">
    <property type="entry name" value="MFS_dom"/>
</dbReference>